<feature type="non-terminal residue" evidence="2">
    <location>
        <position position="178"/>
    </location>
</feature>
<feature type="non-terminal residue" evidence="2">
    <location>
        <position position="1"/>
    </location>
</feature>
<keyword evidence="3" id="KW-1185">Reference proteome</keyword>
<name>A0ABQ8DES6_BRANA</name>
<reference evidence="2 3" key="1">
    <citation type="submission" date="2021-05" db="EMBL/GenBank/DDBJ databases">
        <title>Genome Assembly of Synthetic Allotetraploid Brassica napus Reveals Homoeologous Exchanges between Subgenomes.</title>
        <authorList>
            <person name="Davis J.T."/>
        </authorList>
    </citation>
    <scope>NUCLEOTIDE SEQUENCE [LARGE SCALE GENOMIC DNA]</scope>
    <source>
        <strain evidence="3">cv. Da-Ae</strain>
        <tissue evidence="2">Seedling</tissue>
    </source>
</reference>
<gene>
    <name evidence="2" type="ORF">HID58_019743</name>
</gene>
<accession>A0ABQ8DES6</accession>
<comment type="caution">
    <text evidence="2">The sequence shown here is derived from an EMBL/GenBank/DDBJ whole genome shotgun (WGS) entry which is preliminary data.</text>
</comment>
<feature type="region of interest" description="Disordered" evidence="1">
    <location>
        <begin position="1"/>
        <end position="50"/>
    </location>
</feature>
<evidence type="ECO:0000313" key="3">
    <source>
        <dbReference type="Proteomes" id="UP000824890"/>
    </source>
</evidence>
<feature type="compositionally biased region" description="Low complexity" evidence="1">
    <location>
        <begin position="36"/>
        <end position="48"/>
    </location>
</feature>
<sequence>SKSRSLRKKKKPKPPFFLRRGRAFSDAGGPPSFLISPSSRRSSPSSPSGFAYPRLRSGALTSDLRRIETEKWMCGFSLANRRGGGLDLGQIWISEAGSLSSSASSVVCVVLVKPVSTTLGGSSELPPVPSHVGLLRVLRSGSACEEVVAGVVNHGFSFRWRRVRICKFQGVDLGLPLD</sequence>
<dbReference type="EMBL" id="JAGKQM010000005">
    <property type="protein sequence ID" value="KAH0927487.1"/>
    <property type="molecule type" value="Genomic_DNA"/>
</dbReference>
<evidence type="ECO:0000256" key="1">
    <source>
        <dbReference type="SAM" id="MobiDB-lite"/>
    </source>
</evidence>
<feature type="compositionally biased region" description="Basic residues" evidence="1">
    <location>
        <begin position="1"/>
        <end position="13"/>
    </location>
</feature>
<dbReference type="Proteomes" id="UP000824890">
    <property type="component" value="Unassembled WGS sequence"/>
</dbReference>
<evidence type="ECO:0000313" key="2">
    <source>
        <dbReference type="EMBL" id="KAH0927487.1"/>
    </source>
</evidence>
<organism evidence="2 3">
    <name type="scientific">Brassica napus</name>
    <name type="common">Rape</name>
    <dbReference type="NCBI Taxonomy" id="3708"/>
    <lineage>
        <taxon>Eukaryota</taxon>
        <taxon>Viridiplantae</taxon>
        <taxon>Streptophyta</taxon>
        <taxon>Embryophyta</taxon>
        <taxon>Tracheophyta</taxon>
        <taxon>Spermatophyta</taxon>
        <taxon>Magnoliopsida</taxon>
        <taxon>eudicotyledons</taxon>
        <taxon>Gunneridae</taxon>
        <taxon>Pentapetalae</taxon>
        <taxon>rosids</taxon>
        <taxon>malvids</taxon>
        <taxon>Brassicales</taxon>
        <taxon>Brassicaceae</taxon>
        <taxon>Brassiceae</taxon>
        <taxon>Brassica</taxon>
    </lineage>
</organism>
<proteinExistence type="predicted"/>
<protein>
    <submittedName>
        <fullName evidence="2">Uncharacterized protein</fullName>
    </submittedName>
</protein>